<accession>A0A1B0BYX0</accession>
<reference evidence="1" key="2">
    <citation type="submission" date="2020-05" db="UniProtKB">
        <authorList>
            <consortium name="EnsemblMetazoa"/>
        </authorList>
    </citation>
    <scope>IDENTIFICATION</scope>
    <source>
        <strain evidence="1">IAEA</strain>
    </source>
</reference>
<protein>
    <submittedName>
        <fullName evidence="1">Uncharacterized protein</fullName>
    </submittedName>
</protein>
<reference evidence="2" key="1">
    <citation type="submission" date="2015-01" db="EMBL/GenBank/DDBJ databases">
        <authorList>
            <person name="Aksoy S."/>
            <person name="Warren W."/>
            <person name="Wilson R.K."/>
        </authorList>
    </citation>
    <scope>NUCLEOTIDE SEQUENCE [LARGE SCALE GENOMIC DNA]</scope>
    <source>
        <strain evidence="2">IAEA</strain>
    </source>
</reference>
<dbReference type="EMBL" id="JXJN01022876">
    <property type="status" value="NOT_ANNOTATED_CDS"/>
    <property type="molecule type" value="Genomic_DNA"/>
</dbReference>
<keyword evidence="2" id="KW-1185">Reference proteome</keyword>
<evidence type="ECO:0000313" key="1">
    <source>
        <dbReference type="EnsemblMetazoa" id="GPPI044612-PA"/>
    </source>
</evidence>
<name>A0A1B0BYX0_9MUSC</name>
<sequence length="79" mass="8886">MTDTDKESHKCRLLTEKKALTTNLCDIGKKDHRKILNYLGKDRSSSILDSNDITSQPISPPLLTRLMNIAPCLANLFKT</sequence>
<dbReference type="AlphaFoldDB" id="A0A1B0BYX0"/>
<organism evidence="1 2">
    <name type="scientific">Glossina palpalis gambiensis</name>
    <dbReference type="NCBI Taxonomy" id="67801"/>
    <lineage>
        <taxon>Eukaryota</taxon>
        <taxon>Metazoa</taxon>
        <taxon>Ecdysozoa</taxon>
        <taxon>Arthropoda</taxon>
        <taxon>Hexapoda</taxon>
        <taxon>Insecta</taxon>
        <taxon>Pterygota</taxon>
        <taxon>Neoptera</taxon>
        <taxon>Endopterygota</taxon>
        <taxon>Diptera</taxon>
        <taxon>Brachycera</taxon>
        <taxon>Muscomorpha</taxon>
        <taxon>Hippoboscoidea</taxon>
        <taxon>Glossinidae</taxon>
        <taxon>Glossina</taxon>
    </lineage>
</organism>
<dbReference type="Proteomes" id="UP000092460">
    <property type="component" value="Unassembled WGS sequence"/>
</dbReference>
<dbReference type="EnsemblMetazoa" id="GPPI044612-RA">
    <property type="protein sequence ID" value="GPPI044612-PA"/>
    <property type="gene ID" value="GPPI044612"/>
</dbReference>
<dbReference type="VEuPathDB" id="VectorBase:GPPI044612"/>
<proteinExistence type="predicted"/>
<dbReference type="EMBL" id="JXJN01022877">
    <property type="status" value="NOT_ANNOTATED_CDS"/>
    <property type="molecule type" value="Genomic_DNA"/>
</dbReference>
<evidence type="ECO:0000313" key="2">
    <source>
        <dbReference type="Proteomes" id="UP000092460"/>
    </source>
</evidence>